<keyword evidence="3" id="KW-1185">Reference proteome</keyword>
<protein>
    <submittedName>
        <fullName evidence="2">Uncharacterized protein</fullName>
    </submittedName>
</protein>
<gene>
    <name evidence="2" type="ORF">O0I10_012458</name>
</gene>
<feature type="region of interest" description="Disordered" evidence="1">
    <location>
        <begin position="1"/>
        <end position="57"/>
    </location>
</feature>
<comment type="caution">
    <text evidence="2">The sequence shown here is derived from an EMBL/GenBank/DDBJ whole genome shotgun (WGS) entry which is preliminary data.</text>
</comment>
<dbReference type="Proteomes" id="UP001234581">
    <property type="component" value="Unassembled WGS sequence"/>
</dbReference>
<name>A0AAD7XT28_9FUNG</name>
<reference evidence="2 3" key="1">
    <citation type="submission" date="2023-03" db="EMBL/GenBank/DDBJ databases">
        <title>Genome sequence of Lichtheimia ornata CBS 291.66.</title>
        <authorList>
            <person name="Mohabir J.T."/>
            <person name="Shea T.P."/>
            <person name="Kurbessoian T."/>
            <person name="Berby B."/>
            <person name="Fontaine J."/>
            <person name="Livny J."/>
            <person name="Gnirke A."/>
            <person name="Stajich J.E."/>
            <person name="Cuomo C.A."/>
        </authorList>
    </citation>
    <scope>NUCLEOTIDE SEQUENCE [LARGE SCALE GENOMIC DNA]</scope>
    <source>
        <strain evidence="2">CBS 291.66</strain>
    </source>
</reference>
<evidence type="ECO:0000256" key="1">
    <source>
        <dbReference type="SAM" id="MobiDB-lite"/>
    </source>
</evidence>
<accession>A0AAD7XT28</accession>
<dbReference type="AlphaFoldDB" id="A0AAD7XT28"/>
<evidence type="ECO:0000313" key="2">
    <source>
        <dbReference type="EMBL" id="KAJ8651968.1"/>
    </source>
</evidence>
<evidence type="ECO:0000313" key="3">
    <source>
        <dbReference type="Proteomes" id="UP001234581"/>
    </source>
</evidence>
<feature type="compositionally biased region" description="Polar residues" evidence="1">
    <location>
        <begin position="14"/>
        <end position="32"/>
    </location>
</feature>
<organism evidence="2 3">
    <name type="scientific">Lichtheimia ornata</name>
    <dbReference type="NCBI Taxonomy" id="688661"/>
    <lineage>
        <taxon>Eukaryota</taxon>
        <taxon>Fungi</taxon>
        <taxon>Fungi incertae sedis</taxon>
        <taxon>Mucoromycota</taxon>
        <taxon>Mucoromycotina</taxon>
        <taxon>Mucoromycetes</taxon>
        <taxon>Mucorales</taxon>
        <taxon>Lichtheimiaceae</taxon>
        <taxon>Lichtheimia</taxon>
    </lineage>
</organism>
<dbReference type="GeneID" id="83219802"/>
<dbReference type="RefSeq" id="XP_058336882.1">
    <property type="nucleotide sequence ID" value="XM_058492359.1"/>
</dbReference>
<dbReference type="EMBL" id="JARTCD010000127">
    <property type="protein sequence ID" value="KAJ8651968.1"/>
    <property type="molecule type" value="Genomic_DNA"/>
</dbReference>
<feature type="compositionally biased region" description="Low complexity" evidence="1">
    <location>
        <begin position="1"/>
        <end position="13"/>
    </location>
</feature>
<sequence>MSSSSSSSTTSSSADSNSINDELNDANEFNDNNELRCDATGEPAKTSPWGDGPFQPKEIPGLPGYYVYTRADFNYWMEVHHHLTCIHKSRIFKYYKLVSREQDQINVLYALQGDTQEELVRRAVSENLHMMLQFYDPREPIAVWPMRGDRYNQ</sequence>
<proteinExistence type="predicted"/>